<dbReference type="InterPro" id="IPR036322">
    <property type="entry name" value="WD40_repeat_dom_sf"/>
</dbReference>
<dbReference type="PROSITE" id="PS50294">
    <property type="entry name" value="WD_REPEATS_REGION"/>
    <property type="match status" value="3"/>
</dbReference>
<dbReference type="CDD" id="cd00200">
    <property type="entry name" value="WD40"/>
    <property type="match status" value="1"/>
</dbReference>
<evidence type="ECO:0000256" key="3">
    <source>
        <dbReference type="PROSITE-ProRule" id="PRU00221"/>
    </source>
</evidence>
<evidence type="ECO:0000313" key="5">
    <source>
        <dbReference type="EMBL" id="WUV47304.1"/>
    </source>
</evidence>
<dbReference type="InterPro" id="IPR019775">
    <property type="entry name" value="WD40_repeat_CS"/>
</dbReference>
<dbReference type="PANTHER" id="PTHR19846">
    <property type="entry name" value="WD40 REPEAT PROTEIN"/>
    <property type="match status" value="1"/>
</dbReference>
<proteinExistence type="predicted"/>
<dbReference type="InterPro" id="IPR049052">
    <property type="entry name" value="nSTAND1"/>
</dbReference>
<dbReference type="Pfam" id="PF00400">
    <property type="entry name" value="WD40"/>
    <property type="match status" value="4"/>
</dbReference>
<dbReference type="InterPro" id="IPR001680">
    <property type="entry name" value="WD40_rpt"/>
</dbReference>
<dbReference type="PROSITE" id="PS00678">
    <property type="entry name" value="WD_REPEATS_1"/>
    <property type="match status" value="1"/>
</dbReference>
<evidence type="ECO:0000313" key="6">
    <source>
        <dbReference type="Proteomes" id="UP001432062"/>
    </source>
</evidence>
<gene>
    <name evidence="5" type="ORF">OG563_03400</name>
</gene>
<keyword evidence="6" id="KW-1185">Reference proteome</keyword>
<name>A0ABZ1YVP4_9NOCA</name>
<evidence type="ECO:0000259" key="4">
    <source>
        <dbReference type="Pfam" id="PF20703"/>
    </source>
</evidence>
<dbReference type="InterPro" id="IPR027417">
    <property type="entry name" value="P-loop_NTPase"/>
</dbReference>
<dbReference type="SUPFAM" id="SSF50978">
    <property type="entry name" value="WD40 repeat-like"/>
    <property type="match status" value="1"/>
</dbReference>
<accession>A0ABZ1YVP4</accession>
<evidence type="ECO:0000256" key="1">
    <source>
        <dbReference type="ARBA" id="ARBA00022574"/>
    </source>
</evidence>
<dbReference type="EMBL" id="CP109441">
    <property type="protein sequence ID" value="WUV47304.1"/>
    <property type="molecule type" value="Genomic_DNA"/>
</dbReference>
<dbReference type="SUPFAM" id="SSF50969">
    <property type="entry name" value="YVTN repeat-like/Quinoprotein amine dehydrogenase"/>
    <property type="match status" value="1"/>
</dbReference>
<organism evidence="5 6">
    <name type="scientific">Nocardia vinacea</name>
    <dbReference type="NCBI Taxonomy" id="96468"/>
    <lineage>
        <taxon>Bacteria</taxon>
        <taxon>Bacillati</taxon>
        <taxon>Actinomycetota</taxon>
        <taxon>Actinomycetes</taxon>
        <taxon>Mycobacteriales</taxon>
        <taxon>Nocardiaceae</taxon>
        <taxon>Nocardia</taxon>
    </lineage>
</organism>
<feature type="repeat" description="WD" evidence="3">
    <location>
        <begin position="1103"/>
        <end position="1144"/>
    </location>
</feature>
<protein>
    <submittedName>
        <fullName evidence="5">WD40 repeat domain-containing protein</fullName>
    </submittedName>
</protein>
<feature type="domain" description="Novel STAND NTPase 1" evidence="4">
    <location>
        <begin position="106"/>
        <end position="465"/>
    </location>
</feature>
<dbReference type="SUPFAM" id="SSF52540">
    <property type="entry name" value="P-loop containing nucleoside triphosphate hydrolases"/>
    <property type="match status" value="1"/>
</dbReference>
<dbReference type="SUPFAM" id="SSF69322">
    <property type="entry name" value="Tricorn protease domain 2"/>
    <property type="match status" value="1"/>
</dbReference>
<feature type="repeat" description="WD" evidence="3">
    <location>
        <begin position="754"/>
        <end position="775"/>
    </location>
</feature>
<sequence length="1264" mass="136107">MVGGWAGGLDPAEIRTREEFAAALSALRVAAELTVRQTVELSGCPQGTLSGWFAGQHVPTDGNEKMFRAVLAVCGIDARAEQEPWLTAVRRVRGTTGRRRRDDESPYRGLEPFRFDDAGWFFGRAELTAELVGKVDVLLRSRGRPRIMFVIGASGSGKSSLLSAGLLPALQEEGLTAGVALPGTHLLDALRELEETEVVVLDQFEETWTQCGDEVQRAAFLEAIADHQGTRTVFVLGLRADFYRHAAEESVLHDALAVNAVLVRPLSSGGVREVIVEPARKAGWTVDGDLVQLLLLELAPHGSRAAHDAGALPLLSHALLQTWQRGTRRRMTVLDYNAVGRIGGAIQRSADAVYSDLTTPQRQIARRTFLRLVTIDEESVTRRRVHRSELFFDDDTAADVNAVIDRFCAQRLLTCEEETVEITHEAIIGAWNRLSDWVDSDRGGLIVHRRLTHATQVWHDSGCDPGELLGPARLPLAQEWASTGGHHRDLNQRERDYLAASSVEQQAAILAQRRRTRILQRLVAALAMASVVALVLALAAYTQQQSAAQARDDAMSRQIALQAVRLRDKDPALSAQLALAAYRVEPTLEARSALLDSSAVHTPVRFVGEHEGRTVVTTDSRGTLLAIGAVDATVSLNQVSGGITPATEVGQIPAPAGPPGPQPMVLEIGPGDDVLVRITAGRIELWNIADPRAPHLLSTVESSGVTYTGVAFSPDRRQLAAGTTDTGLARWDIADPAHPVALPTLVLPAGSPVVAFSPDGTMLAAAGPEASVRIWRHSGTDAEQVFDRARDGSTAQALALRFSPDSKTLVAGGRSREVLRWRLDDPAAPTELPRLRGFDSYINDLIFSPDGSRLAAGSSDHSTRIWNTTTESIEPELILPNLAIVVSVRYALGGRMVVTGDETGVAHLWPLPGPLLRGAQSTIYQTPIERTGTRFLTGTGAGDSRPRIWDITDPATPIDYPVLGVGDDEKTCGAVAFSADGSRAAIGTRAGHIYLWDVRDPRQPHRLGQPIDAVEGIVAAIAFRPDGSVLAVVGQDNPIATVWNLTDPNTPQPIAALDLKKALPNLVAIDSTGTLLAIATTDDVVRIWDISERGRPPRELPSLKGFDNDVASVAFSPQNQVIVAGSTDHTARLYDLSDPENPRNLGTLDGPPDPIITVNFSPDGRYVVGGGEGSDIWIWDVIDPDRPRRVAVLTAYNGRVNDAGYALGGQLLIGAGPDKVVRLWATDPDRVADALCDSGSTGLSSVEWQRYLPGVPSRPLCSTR</sequence>
<keyword evidence="2" id="KW-0677">Repeat</keyword>
<dbReference type="Gene3D" id="2.130.10.10">
    <property type="entry name" value="YVTN repeat-like/Quinoprotein amine dehydrogenase"/>
    <property type="match status" value="4"/>
</dbReference>
<dbReference type="InterPro" id="IPR015943">
    <property type="entry name" value="WD40/YVTN_repeat-like_dom_sf"/>
</dbReference>
<dbReference type="RefSeq" id="WP_329411365.1">
    <property type="nucleotide sequence ID" value="NZ_CP109441.1"/>
</dbReference>
<dbReference type="InterPro" id="IPR011044">
    <property type="entry name" value="Quino_amine_DH_bsu"/>
</dbReference>
<feature type="repeat" description="WD" evidence="3">
    <location>
        <begin position="1067"/>
        <end position="1091"/>
    </location>
</feature>
<evidence type="ECO:0000256" key="2">
    <source>
        <dbReference type="ARBA" id="ARBA00022737"/>
    </source>
</evidence>
<feature type="repeat" description="WD" evidence="3">
    <location>
        <begin position="835"/>
        <end position="876"/>
    </location>
</feature>
<dbReference type="SMART" id="SM00320">
    <property type="entry name" value="WD40"/>
    <property type="match status" value="11"/>
</dbReference>
<keyword evidence="1 3" id="KW-0853">WD repeat</keyword>
<dbReference type="PROSITE" id="PS50082">
    <property type="entry name" value="WD_REPEATS_2"/>
    <property type="match status" value="5"/>
</dbReference>
<feature type="repeat" description="WD" evidence="3">
    <location>
        <begin position="1148"/>
        <end position="1181"/>
    </location>
</feature>
<dbReference type="Pfam" id="PF20703">
    <property type="entry name" value="nSTAND1"/>
    <property type="match status" value="1"/>
</dbReference>
<dbReference type="PANTHER" id="PTHR19846:SF0">
    <property type="entry name" value="PRE-MRNA PROCESSING FACTOR 4"/>
    <property type="match status" value="1"/>
</dbReference>
<dbReference type="Proteomes" id="UP001432062">
    <property type="component" value="Chromosome"/>
</dbReference>
<reference evidence="5" key="1">
    <citation type="submission" date="2022-10" db="EMBL/GenBank/DDBJ databases">
        <title>The complete genomes of actinobacterial strains from the NBC collection.</title>
        <authorList>
            <person name="Joergensen T.S."/>
            <person name="Alvarez Arevalo M."/>
            <person name="Sterndorff E.B."/>
            <person name="Faurdal D."/>
            <person name="Vuksanovic O."/>
            <person name="Mourched A.-S."/>
            <person name="Charusanti P."/>
            <person name="Shaw S."/>
            <person name="Blin K."/>
            <person name="Weber T."/>
        </authorList>
    </citation>
    <scope>NUCLEOTIDE SEQUENCE</scope>
    <source>
        <strain evidence="5">NBC_01482</strain>
    </source>
</reference>